<accession>A0ABW2LGF5</accession>
<reference evidence="3" key="1">
    <citation type="journal article" date="2019" name="Int. J. Syst. Evol. Microbiol.">
        <title>The Global Catalogue of Microorganisms (GCM) 10K type strain sequencing project: providing services to taxonomists for standard genome sequencing and annotation.</title>
        <authorList>
            <consortium name="The Broad Institute Genomics Platform"/>
            <consortium name="The Broad Institute Genome Sequencing Center for Infectious Disease"/>
            <person name="Wu L."/>
            <person name="Ma J."/>
        </authorList>
    </citation>
    <scope>NUCLEOTIDE SEQUENCE [LARGE SCALE GENOMIC DNA]</scope>
    <source>
        <strain evidence="3">WLHS5</strain>
    </source>
</reference>
<sequence>MGIRRRYLGWVAGWTLLVGVLMVAVPLLVRARLPEPIAVEWSVVGVPESSSSLRDFLFGKVVWWVVVAGVWAVLAWRGVLRGRGLALTGAVLAVFGWVLLGTVVLTTIANLDAPRFREASELTGTGWLALTAAPIAWFGWRMGARAAD</sequence>
<evidence type="ECO:0000313" key="2">
    <source>
        <dbReference type="EMBL" id="MFC7340854.1"/>
    </source>
</evidence>
<feature type="transmembrane region" description="Helical" evidence="1">
    <location>
        <begin position="7"/>
        <end position="29"/>
    </location>
</feature>
<evidence type="ECO:0008006" key="4">
    <source>
        <dbReference type="Google" id="ProtNLM"/>
    </source>
</evidence>
<dbReference type="RefSeq" id="WP_380665106.1">
    <property type="nucleotide sequence ID" value="NZ_JBHTCJ010000002.1"/>
</dbReference>
<feature type="transmembrane region" description="Helical" evidence="1">
    <location>
        <begin position="87"/>
        <end position="110"/>
    </location>
</feature>
<protein>
    <recommendedName>
        <fullName evidence="4">DUF1648 domain-containing protein</fullName>
    </recommendedName>
</protein>
<organism evidence="2 3">
    <name type="scientific">Saccharopolyspora griseoalba</name>
    <dbReference type="NCBI Taxonomy" id="1431848"/>
    <lineage>
        <taxon>Bacteria</taxon>
        <taxon>Bacillati</taxon>
        <taxon>Actinomycetota</taxon>
        <taxon>Actinomycetes</taxon>
        <taxon>Pseudonocardiales</taxon>
        <taxon>Pseudonocardiaceae</taxon>
        <taxon>Saccharopolyspora</taxon>
    </lineage>
</organism>
<dbReference type="Proteomes" id="UP001596504">
    <property type="component" value="Unassembled WGS sequence"/>
</dbReference>
<evidence type="ECO:0000256" key="1">
    <source>
        <dbReference type="SAM" id="Phobius"/>
    </source>
</evidence>
<feature type="transmembrane region" description="Helical" evidence="1">
    <location>
        <begin position="61"/>
        <end position="80"/>
    </location>
</feature>
<keyword evidence="3" id="KW-1185">Reference proteome</keyword>
<name>A0ABW2LGF5_9PSEU</name>
<comment type="caution">
    <text evidence="2">The sequence shown here is derived from an EMBL/GenBank/DDBJ whole genome shotgun (WGS) entry which is preliminary data.</text>
</comment>
<keyword evidence="1" id="KW-1133">Transmembrane helix</keyword>
<evidence type="ECO:0000313" key="3">
    <source>
        <dbReference type="Proteomes" id="UP001596504"/>
    </source>
</evidence>
<feature type="transmembrane region" description="Helical" evidence="1">
    <location>
        <begin position="122"/>
        <end position="140"/>
    </location>
</feature>
<dbReference type="EMBL" id="JBHTCJ010000002">
    <property type="protein sequence ID" value="MFC7340854.1"/>
    <property type="molecule type" value="Genomic_DNA"/>
</dbReference>
<keyword evidence="1" id="KW-0812">Transmembrane</keyword>
<keyword evidence="1" id="KW-0472">Membrane</keyword>
<gene>
    <name evidence="2" type="ORF">ACFQRI_05460</name>
</gene>
<proteinExistence type="predicted"/>